<protein>
    <submittedName>
        <fullName evidence="1">Uncharacterized protein</fullName>
    </submittedName>
</protein>
<evidence type="ECO:0000313" key="2">
    <source>
        <dbReference type="Proteomes" id="UP000071765"/>
    </source>
</evidence>
<sequence>MSKLGKAVLGLALAGGLAFPMASASAQAICSYDDVLLHQNLTEVQRKVLLDEKDVCLASQKAEAASLINKSDLSPRQKAKYLSLVEFGSSTEVLALINHFSELPSQF</sequence>
<dbReference type="EMBL" id="FIIN01000001">
    <property type="protein sequence ID" value="CYV56189.1"/>
    <property type="molecule type" value="Genomic_DNA"/>
</dbReference>
<reference evidence="1 2" key="1">
    <citation type="submission" date="2016-02" db="EMBL/GenBank/DDBJ databases">
        <authorList>
            <consortium name="Pathogen Informatics"/>
        </authorList>
    </citation>
    <scope>NUCLEOTIDE SEQUENCE [LARGE SCALE GENOMIC DNA]</scope>
    <source>
        <strain evidence="1 2">LSS90</strain>
    </source>
</reference>
<dbReference type="RefSeq" id="WP_044674958.1">
    <property type="nucleotide sequence ID" value="NZ_CEDD01000019.1"/>
</dbReference>
<organism evidence="1 2">
    <name type="scientific">Streptococcus suis</name>
    <dbReference type="NCBI Taxonomy" id="1307"/>
    <lineage>
        <taxon>Bacteria</taxon>
        <taxon>Bacillati</taxon>
        <taxon>Bacillota</taxon>
        <taxon>Bacilli</taxon>
        <taxon>Lactobacillales</taxon>
        <taxon>Streptococcaceae</taxon>
        <taxon>Streptococcus</taxon>
    </lineage>
</organism>
<name>A0A0Z8QQX6_STRSU</name>
<dbReference type="Proteomes" id="UP000071765">
    <property type="component" value="Unassembled WGS sequence"/>
</dbReference>
<proteinExistence type="predicted"/>
<accession>A0A0Z8QQX6</accession>
<dbReference type="AlphaFoldDB" id="A0A0Z8QQX6"/>
<evidence type="ECO:0000313" key="1">
    <source>
        <dbReference type="EMBL" id="CYV56189.1"/>
    </source>
</evidence>
<gene>
    <name evidence="1" type="ORF">ERS132452_00358</name>
</gene>